<dbReference type="PANTHER" id="PTHR43394">
    <property type="entry name" value="ATP-DEPENDENT PERMEASE MDL1, MITOCHONDRIAL"/>
    <property type="match status" value="1"/>
</dbReference>
<proteinExistence type="predicted"/>
<accession>A0AAD5TWT0</accession>
<dbReference type="SUPFAM" id="SSF52540">
    <property type="entry name" value="P-loop containing nucleoside triphosphate hydrolases"/>
    <property type="match status" value="1"/>
</dbReference>
<evidence type="ECO:0000313" key="8">
    <source>
        <dbReference type="Proteomes" id="UP001211065"/>
    </source>
</evidence>
<reference evidence="7" key="1">
    <citation type="submission" date="2020-05" db="EMBL/GenBank/DDBJ databases">
        <title>Phylogenomic resolution of chytrid fungi.</title>
        <authorList>
            <person name="Stajich J.E."/>
            <person name="Amses K."/>
            <person name="Simmons R."/>
            <person name="Seto K."/>
            <person name="Myers J."/>
            <person name="Bonds A."/>
            <person name="Quandt C.A."/>
            <person name="Barry K."/>
            <person name="Liu P."/>
            <person name="Grigoriev I."/>
            <person name="Longcore J.E."/>
            <person name="James T.Y."/>
        </authorList>
    </citation>
    <scope>NUCLEOTIDE SEQUENCE</scope>
    <source>
        <strain evidence="7">JEL0476</strain>
    </source>
</reference>
<dbReference type="GO" id="GO:0005743">
    <property type="term" value="C:mitochondrial inner membrane"/>
    <property type="evidence" value="ECO:0007669"/>
    <property type="project" value="TreeGrafter"/>
</dbReference>
<comment type="caution">
    <text evidence="7">The sequence shown here is derived from an EMBL/GenBank/DDBJ whole genome shotgun (WGS) entry which is preliminary data.</text>
</comment>
<dbReference type="InterPro" id="IPR039421">
    <property type="entry name" value="Type_1_exporter"/>
</dbReference>
<dbReference type="Gene3D" id="1.20.1560.10">
    <property type="entry name" value="ABC transporter type 1, transmembrane domain"/>
    <property type="match status" value="1"/>
</dbReference>
<evidence type="ECO:0000256" key="6">
    <source>
        <dbReference type="ARBA" id="ARBA00023136"/>
    </source>
</evidence>
<dbReference type="InterPro" id="IPR036640">
    <property type="entry name" value="ABC1_TM_sf"/>
</dbReference>
<keyword evidence="7" id="KW-0547">Nucleotide-binding</keyword>
<comment type="subcellular location">
    <subcellularLocation>
        <location evidence="1">Membrane</location>
        <topology evidence="1">Multi-pass membrane protein</topology>
    </subcellularLocation>
</comment>
<name>A0AAD5TWT0_9FUNG</name>
<evidence type="ECO:0000256" key="4">
    <source>
        <dbReference type="ARBA" id="ARBA00022989"/>
    </source>
</evidence>
<keyword evidence="8" id="KW-1185">Reference proteome</keyword>
<dbReference type="Proteomes" id="UP001211065">
    <property type="component" value="Unassembled WGS sequence"/>
</dbReference>
<dbReference type="PANTHER" id="PTHR43394:SF17">
    <property type="entry name" value="MITOCHONDRIAL POTASSIUM CHANNEL ATP-BINDING SUBUNIT"/>
    <property type="match status" value="1"/>
</dbReference>
<dbReference type="GO" id="GO:0005524">
    <property type="term" value="F:ATP binding"/>
    <property type="evidence" value="ECO:0007669"/>
    <property type="project" value="UniProtKB-KW"/>
</dbReference>
<keyword evidence="4" id="KW-1133">Transmembrane helix</keyword>
<keyword evidence="7" id="KW-0067">ATP-binding</keyword>
<protein>
    <submittedName>
        <fullName evidence="7">ATP-binding cassette sub- B member 6, mitochondrial</fullName>
    </submittedName>
</protein>
<organism evidence="7 8">
    <name type="scientific">Clydaea vesicula</name>
    <dbReference type="NCBI Taxonomy" id="447962"/>
    <lineage>
        <taxon>Eukaryota</taxon>
        <taxon>Fungi</taxon>
        <taxon>Fungi incertae sedis</taxon>
        <taxon>Chytridiomycota</taxon>
        <taxon>Chytridiomycota incertae sedis</taxon>
        <taxon>Chytridiomycetes</taxon>
        <taxon>Lobulomycetales</taxon>
        <taxon>Lobulomycetaceae</taxon>
        <taxon>Clydaea</taxon>
    </lineage>
</organism>
<dbReference type="AlphaFoldDB" id="A0AAD5TWT0"/>
<evidence type="ECO:0000256" key="3">
    <source>
        <dbReference type="ARBA" id="ARBA00022692"/>
    </source>
</evidence>
<evidence type="ECO:0000256" key="1">
    <source>
        <dbReference type="ARBA" id="ARBA00004141"/>
    </source>
</evidence>
<keyword evidence="5" id="KW-0406">Ion transport</keyword>
<gene>
    <name evidence="7" type="primary">ABCB6</name>
    <name evidence="7" type="ORF">HK099_000951</name>
</gene>
<dbReference type="Gene3D" id="3.40.50.300">
    <property type="entry name" value="P-loop containing nucleotide triphosphate hydrolases"/>
    <property type="match status" value="2"/>
</dbReference>
<sequence length="172" mass="19548">DTVLFNDNIEYNIRYGKPDATKEEIIQAAIDAQIHDKILMFPDGYETECRGVGFLFNIQVLLDEATSALDTSTERGIQNALARVTKNRTTISIAHRLSTVVNADLILVLKDGKICEQGNHEDLLSNKNGVYFDMWEKQQKDANSEIFSDDPIEMLNDEKKIQKKKNSKKEII</sequence>
<keyword evidence="2" id="KW-0813">Transport</keyword>
<evidence type="ECO:0000313" key="7">
    <source>
        <dbReference type="EMBL" id="KAJ3205021.1"/>
    </source>
</evidence>
<dbReference type="GO" id="GO:0090374">
    <property type="term" value="P:oligopeptide export from mitochondrion"/>
    <property type="evidence" value="ECO:0007669"/>
    <property type="project" value="TreeGrafter"/>
</dbReference>
<dbReference type="GO" id="GO:0015421">
    <property type="term" value="F:ABC-type oligopeptide transporter activity"/>
    <property type="evidence" value="ECO:0007669"/>
    <property type="project" value="TreeGrafter"/>
</dbReference>
<keyword evidence="6" id="KW-0472">Membrane</keyword>
<keyword evidence="3" id="KW-0812">Transmembrane</keyword>
<feature type="non-terminal residue" evidence="7">
    <location>
        <position position="1"/>
    </location>
</feature>
<evidence type="ECO:0000256" key="5">
    <source>
        <dbReference type="ARBA" id="ARBA00023065"/>
    </source>
</evidence>
<dbReference type="InterPro" id="IPR027417">
    <property type="entry name" value="P-loop_NTPase"/>
</dbReference>
<dbReference type="EMBL" id="JADGJW010001242">
    <property type="protein sequence ID" value="KAJ3205021.1"/>
    <property type="molecule type" value="Genomic_DNA"/>
</dbReference>
<evidence type="ECO:0000256" key="2">
    <source>
        <dbReference type="ARBA" id="ARBA00022448"/>
    </source>
</evidence>